<proteinExistence type="predicted"/>
<keyword evidence="2" id="KW-1185">Reference proteome</keyword>
<organism evidence="1 2">
    <name type="scientific">Pyrinomonas methylaliphatogenes</name>
    <dbReference type="NCBI Taxonomy" id="454194"/>
    <lineage>
        <taxon>Bacteria</taxon>
        <taxon>Pseudomonadati</taxon>
        <taxon>Acidobacteriota</taxon>
        <taxon>Blastocatellia</taxon>
        <taxon>Blastocatellales</taxon>
        <taxon>Pyrinomonadaceae</taxon>
        <taxon>Pyrinomonas</taxon>
    </lineage>
</organism>
<dbReference type="AlphaFoldDB" id="A0A0B6X1H9"/>
<evidence type="ECO:0000313" key="1">
    <source>
        <dbReference type="EMBL" id="CDM67151.1"/>
    </source>
</evidence>
<protein>
    <submittedName>
        <fullName evidence="1">Uncharacterized protein</fullName>
    </submittedName>
</protein>
<accession>A0A0B6X1H9</accession>
<reference evidence="1 2" key="2">
    <citation type="submission" date="2015-01" db="EMBL/GenBank/DDBJ databases">
        <title>Complete genome sequence of Pyrinomonas methylaliphatogenes type strain K22T.</title>
        <authorList>
            <person name="Lee K.C.Y."/>
            <person name="Power J.F."/>
            <person name="Dunfield P.F."/>
            <person name="Morgan X.C."/>
            <person name="Huttenhower C."/>
            <person name="Stott M.B."/>
        </authorList>
    </citation>
    <scope>NUCLEOTIDE SEQUENCE [LARGE SCALE GENOMIC DNA]</scope>
    <source>
        <strain evidence="1 2">K22</strain>
    </source>
</reference>
<dbReference type="Proteomes" id="UP000031518">
    <property type="component" value="Unassembled WGS sequence"/>
</dbReference>
<sequence length="49" mass="5356">MSSVDVDSVDPEEMGFAQIMRGDESVYDAVQSVEFALLKRDDQGAKASM</sequence>
<gene>
    <name evidence="1" type="ORF">PYK22_03200</name>
</gene>
<evidence type="ECO:0000313" key="2">
    <source>
        <dbReference type="Proteomes" id="UP000031518"/>
    </source>
</evidence>
<dbReference type="EMBL" id="CBXV010000009">
    <property type="protein sequence ID" value="CDM67151.1"/>
    <property type="molecule type" value="Genomic_DNA"/>
</dbReference>
<reference evidence="1 2" key="1">
    <citation type="submission" date="2013-12" db="EMBL/GenBank/DDBJ databases">
        <authorList>
            <person name="Stott M."/>
        </authorList>
    </citation>
    <scope>NUCLEOTIDE SEQUENCE [LARGE SCALE GENOMIC DNA]</scope>
    <source>
        <strain evidence="1 2">K22</strain>
    </source>
</reference>
<name>A0A0B6X1H9_9BACT</name>